<dbReference type="FunFam" id="1.25.40.10:FF:000335">
    <property type="entry name" value="Factor VIII intron 22 protein"/>
    <property type="match status" value="1"/>
</dbReference>
<evidence type="ECO:0000256" key="10">
    <source>
        <dbReference type="ARBA" id="ARBA00068970"/>
    </source>
</evidence>
<protein>
    <recommendedName>
        <fullName evidence="10">40-kDa huntingtin-associated protein</fullName>
    </recommendedName>
    <alternativeName>
        <fullName evidence="11">Factor VIII intron 22 protein</fullName>
    </alternativeName>
</protein>
<dbReference type="Ensembl" id="ENSPSNT00000034961.1">
    <property type="protein sequence ID" value="ENSPSNP00000031165.1"/>
    <property type="gene ID" value="ENSPSNG00000022476.1"/>
</dbReference>
<evidence type="ECO:0000256" key="8">
    <source>
        <dbReference type="ARBA" id="ARBA00060010"/>
    </source>
</evidence>
<proteinExistence type="predicted"/>
<dbReference type="GO" id="GO:0099518">
    <property type="term" value="P:vesicle cytoskeletal trafficking"/>
    <property type="evidence" value="ECO:0007669"/>
    <property type="project" value="TreeGrafter"/>
</dbReference>
<sequence length="384" mass="40270">MAASAAGLGGGAGPGPEAGDFLARYRQVCNKLKKRFLRKPNVAEAGEQFGQLGRELRAQECLPYAAWCQLAVARCQQALFHGPGEALALTEAARLFLRQERDARQRLACPAAYGEPLQAAAAALGAAVRLHLELGQPAAAAALCLELAAALRDLGQPAAAAGHFQRAAQLQLPQLPLAALQALGDAASCQLLARDYSGALALFTRMQLLAREHGGHPVPPPGPQPPPQLQPKPPAPQPGAGAASAPPLALLPLGAGSTAAAAPSPAALGAFADVLVRCEVSRVLLLLLLQPPPAKLLPEHAHTLEKYSWEAFDGHGQDSSGPLPEELFLLLQSLVMATHEKDTEAVKSLQVELWPLLSAEQNHLLHLVLGNSLSTWQEAASRSR</sequence>
<organism evidence="13 14">
    <name type="scientific">Phocoena sinus</name>
    <name type="common">Vaquita</name>
    <dbReference type="NCBI Taxonomy" id="42100"/>
    <lineage>
        <taxon>Eukaryota</taxon>
        <taxon>Metazoa</taxon>
        <taxon>Chordata</taxon>
        <taxon>Craniata</taxon>
        <taxon>Vertebrata</taxon>
        <taxon>Euteleostomi</taxon>
        <taxon>Mammalia</taxon>
        <taxon>Eutheria</taxon>
        <taxon>Laurasiatheria</taxon>
        <taxon>Artiodactyla</taxon>
        <taxon>Whippomorpha</taxon>
        <taxon>Cetacea</taxon>
        <taxon>Odontoceti</taxon>
        <taxon>Phocoenidae</taxon>
        <taxon>Phocoena</taxon>
    </lineage>
</organism>
<evidence type="ECO:0000313" key="13">
    <source>
        <dbReference type="Ensembl" id="ENSPSNP00000031165.1"/>
    </source>
</evidence>
<evidence type="ECO:0000256" key="11">
    <source>
        <dbReference type="ARBA" id="ARBA00078565"/>
    </source>
</evidence>
<dbReference type="PANTHER" id="PTHR16797:SF4">
    <property type="entry name" value="40-KDA HUNTINGTIN-ASSOCIATED PROTEIN"/>
    <property type="match status" value="1"/>
</dbReference>
<reference evidence="13" key="3">
    <citation type="submission" date="2025-09" db="UniProtKB">
        <authorList>
            <consortium name="Ensembl"/>
        </authorList>
    </citation>
    <scope>IDENTIFICATION</scope>
</reference>
<dbReference type="GO" id="GO:0016604">
    <property type="term" value="C:nuclear body"/>
    <property type="evidence" value="ECO:0007669"/>
    <property type="project" value="UniProtKB-SubCell"/>
</dbReference>
<dbReference type="GO" id="GO:0005769">
    <property type="term" value="C:early endosome"/>
    <property type="evidence" value="ECO:0007669"/>
    <property type="project" value="UniProtKB-SubCell"/>
</dbReference>
<keyword evidence="6" id="KW-0539">Nucleus</keyword>
<dbReference type="GeneTree" id="ENSGT00390000016992"/>
<keyword evidence="3" id="KW-0963">Cytoplasm</keyword>
<evidence type="ECO:0000256" key="2">
    <source>
        <dbReference type="ARBA" id="ARBA00004496"/>
    </source>
</evidence>
<feature type="compositionally biased region" description="Pro residues" evidence="12">
    <location>
        <begin position="217"/>
        <end position="237"/>
    </location>
</feature>
<evidence type="ECO:0000256" key="1">
    <source>
        <dbReference type="ARBA" id="ARBA00004412"/>
    </source>
</evidence>
<comment type="function">
    <text evidence="8">RAB5A effector molecule that is involved in vesicular trafficking of early endosomes. Mediates the recruitment of HTT by RAB5A onto early endosomes. The HTT-F8A1/F8A2/F8A3-RAB5A complex stimulates early endosomal interaction with actin filaments and inhibits interaction with microtubules, leading to the reduction of endosome motility.</text>
</comment>
<comment type="subcellular location">
    <subcellularLocation>
        <location evidence="2">Cytoplasm</location>
    </subcellularLocation>
    <subcellularLocation>
        <location evidence="1">Early endosome</location>
    </subcellularLocation>
    <subcellularLocation>
        <location evidence="7">Nucleus</location>
        <location evidence="7">Nuclear body</location>
    </subcellularLocation>
</comment>
<reference evidence="13" key="2">
    <citation type="submission" date="2025-08" db="UniProtKB">
        <authorList>
            <consortium name="Ensembl"/>
        </authorList>
    </citation>
    <scope>IDENTIFICATION</scope>
</reference>
<evidence type="ECO:0000256" key="3">
    <source>
        <dbReference type="ARBA" id="ARBA00022490"/>
    </source>
</evidence>
<evidence type="ECO:0000256" key="5">
    <source>
        <dbReference type="ARBA" id="ARBA00022990"/>
    </source>
</evidence>
<dbReference type="PANTHER" id="PTHR16797">
    <property type="entry name" value="FACTOR VIII-ASSOCIATED GENE 1"/>
    <property type="match status" value="1"/>
</dbReference>
<accession>A0A8C9EF72</accession>
<dbReference type="AlphaFoldDB" id="A0A8C9EF72"/>
<evidence type="ECO:0000256" key="7">
    <source>
        <dbReference type="ARBA" id="ARBA00034306"/>
    </source>
</evidence>
<dbReference type="Proteomes" id="UP000694554">
    <property type="component" value="Chromosome X"/>
</dbReference>
<keyword evidence="4" id="KW-0967">Endosome</keyword>
<evidence type="ECO:0000256" key="4">
    <source>
        <dbReference type="ARBA" id="ARBA00022753"/>
    </source>
</evidence>
<evidence type="ECO:0000313" key="14">
    <source>
        <dbReference type="Proteomes" id="UP000694554"/>
    </source>
</evidence>
<reference evidence="13" key="1">
    <citation type="submission" date="2019-08" db="EMBL/GenBank/DDBJ databases">
        <title>Phocoena sinus (Vaquita) genome, mPhoSin1, primary haplotype.</title>
        <authorList>
            <person name="Morin P."/>
            <person name="Mountcastle J."/>
            <person name="Fungtammasan C."/>
            <person name="Rhie A."/>
            <person name="Rojas-Bracho L."/>
            <person name="Smith C.R."/>
            <person name="Taylor B.L."/>
            <person name="Gulland F.M.D."/>
            <person name="Musser W."/>
            <person name="Houck M."/>
            <person name="Haase B."/>
            <person name="Paez S."/>
            <person name="Howe K."/>
            <person name="Torrance J."/>
            <person name="Formenti G."/>
            <person name="Phillippy A."/>
            <person name="Ryder O."/>
            <person name="Jarvis E.D."/>
            <person name="Fedrigo O."/>
        </authorList>
    </citation>
    <scope>NUCLEOTIDE SEQUENCE [LARGE SCALE GENOMIC DNA]</scope>
</reference>
<evidence type="ECO:0000256" key="6">
    <source>
        <dbReference type="ARBA" id="ARBA00023242"/>
    </source>
</evidence>
<name>A0A8C9EF72_PHOSS</name>
<comment type="subunit">
    <text evidence="9">Interacts with HTT (via C-terminus). Interacts with RAB5A. Found in a complex with F8A1/F8A2/F8A3, HTT and RAB5A; mediates the recruitment of HTT by RAB5A onto early endosomes.</text>
</comment>
<evidence type="ECO:0000256" key="9">
    <source>
        <dbReference type="ARBA" id="ARBA00062952"/>
    </source>
</evidence>
<dbReference type="InterPro" id="IPR039494">
    <property type="entry name" value="F8A"/>
</dbReference>
<keyword evidence="5" id="KW-0007">Acetylation</keyword>
<dbReference type="InterPro" id="IPR011990">
    <property type="entry name" value="TPR-like_helical_dom_sf"/>
</dbReference>
<keyword evidence="14" id="KW-1185">Reference proteome</keyword>
<dbReference type="SUPFAM" id="SSF48452">
    <property type="entry name" value="TPR-like"/>
    <property type="match status" value="1"/>
</dbReference>
<feature type="region of interest" description="Disordered" evidence="12">
    <location>
        <begin position="212"/>
        <end position="246"/>
    </location>
</feature>
<dbReference type="Gene3D" id="1.25.40.10">
    <property type="entry name" value="Tetratricopeptide repeat domain"/>
    <property type="match status" value="1"/>
</dbReference>
<evidence type="ECO:0000256" key="12">
    <source>
        <dbReference type="SAM" id="MobiDB-lite"/>
    </source>
</evidence>